<organism evidence="1 2">
    <name type="scientific">Ambrosiozyma monospora</name>
    <name type="common">Yeast</name>
    <name type="synonym">Endomycopsis monosporus</name>
    <dbReference type="NCBI Taxonomy" id="43982"/>
    <lineage>
        <taxon>Eukaryota</taxon>
        <taxon>Fungi</taxon>
        <taxon>Dikarya</taxon>
        <taxon>Ascomycota</taxon>
        <taxon>Saccharomycotina</taxon>
        <taxon>Pichiomycetes</taxon>
        <taxon>Pichiales</taxon>
        <taxon>Pichiaceae</taxon>
        <taxon>Ambrosiozyma</taxon>
    </lineage>
</organism>
<keyword evidence="2" id="KW-1185">Reference proteome</keyword>
<name>A0A9W7DIU3_AMBMO</name>
<gene>
    <name evidence="1" type="ORF">Amon01_000286600</name>
</gene>
<dbReference type="Proteomes" id="UP001165063">
    <property type="component" value="Unassembled WGS sequence"/>
</dbReference>
<dbReference type="EMBL" id="BSXU01001111">
    <property type="protein sequence ID" value="GMG23932.1"/>
    <property type="molecule type" value="Genomic_DNA"/>
</dbReference>
<sequence>MIRNIPKNSLNVSKSLKSCMTYNNVFIRPVPLNNKYNNRGKRNFTSQGKQFDNANSSVRIPDLKDITSHVAKSSLPYYRQLLAFDECVAHNSSFDLATGKVPGGTEQFWESIHRVMPLYNELIITGELTTKRMDELVSLLRNGLRVHRLELSKLKKNVDKDYNNPLIQMNDYLQRSLLTISDDIINCKVRLSSRGLNNLFKAYKDMGLSDQAAELWDKGKDNPDLYGEFTAESVLGSVFSFLVDNREFDFEEIWSIYSKIKASKGPNERIHSELQISMIRACLIKGQVEEGLAIFKELTTEVLAEYSSKNLEPPVAIKSYMTMAHLSFIGYCVDVETADVFFEGALKEDMPYYTPLQINYVKKYMQNTWSITKDFQKTQTIWEKTWKYYEKKGRSTSSISSSLNDTFLDIFFAKYPTFNAEAAQSLKSILSSYNSIKNMDEPFFNCLLSKSAVWENAEVFKSIIKYSELYNFPKTNVFYRCALKSSGSVDLPIAETYQLFNDLLNSNISMGSRNIVNADWFALRDATVRSKKVNNDRIDLYFKLWKLCAPYFISLKNFKLYVGFDIKLNKAYSRVFQDMRFVDTSDIYLPQLDYFMRNNDIDNYLYANTIM</sequence>
<evidence type="ECO:0000313" key="1">
    <source>
        <dbReference type="EMBL" id="GMG23932.1"/>
    </source>
</evidence>
<accession>A0A9W7DIU3</accession>
<dbReference type="OrthoDB" id="4081443at2759"/>
<reference evidence="1" key="1">
    <citation type="submission" date="2023-04" db="EMBL/GenBank/DDBJ databases">
        <title>Ambrosiozyma monospora NBRC 1965.</title>
        <authorList>
            <person name="Ichikawa N."/>
            <person name="Sato H."/>
            <person name="Tonouchi N."/>
        </authorList>
    </citation>
    <scope>NUCLEOTIDE SEQUENCE</scope>
    <source>
        <strain evidence="1">NBRC 1965</strain>
    </source>
</reference>
<proteinExistence type="predicted"/>
<comment type="caution">
    <text evidence="1">The sequence shown here is derived from an EMBL/GenBank/DDBJ whole genome shotgun (WGS) entry which is preliminary data.</text>
</comment>
<dbReference type="AlphaFoldDB" id="A0A9W7DIU3"/>
<evidence type="ECO:0000313" key="2">
    <source>
        <dbReference type="Proteomes" id="UP001165063"/>
    </source>
</evidence>
<protein>
    <submittedName>
        <fullName evidence="1">Unnamed protein product</fullName>
    </submittedName>
</protein>